<dbReference type="InterPro" id="IPR002516">
    <property type="entry name" value="Glyco_trans_11"/>
</dbReference>
<comment type="caution">
    <text evidence="3">The sequence shown here is derived from an EMBL/GenBank/DDBJ whole genome shotgun (WGS) entry which is preliminary data.</text>
</comment>
<keyword evidence="4" id="KW-1185">Reference proteome</keyword>
<dbReference type="PANTHER" id="PTHR11927:SF9">
    <property type="entry name" value="L-FUCOSYLTRANSFERASE"/>
    <property type="match status" value="1"/>
</dbReference>
<keyword evidence="2" id="KW-0808">Transferase</keyword>
<dbReference type="PANTHER" id="PTHR11927">
    <property type="entry name" value="GALACTOSIDE 2-L-FUCOSYLTRANSFERASE"/>
    <property type="match status" value="1"/>
</dbReference>
<dbReference type="Pfam" id="PF01531">
    <property type="entry name" value="Glyco_transf_11"/>
    <property type="match status" value="1"/>
</dbReference>
<dbReference type="EMBL" id="JAJADR010000002">
    <property type="protein sequence ID" value="MCB2407993.1"/>
    <property type="molecule type" value="Genomic_DNA"/>
</dbReference>
<evidence type="ECO:0000256" key="2">
    <source>
        <dbReference type="ARBA" id="ARBA00022679"/>
    </source>
</evidence>
<keyword evidence="1" id="KW-0328">Glycosyltransferase</keyword>
<dbReference type="Proteomes" id="UP001165296">
    <property type="component" value="Unassembled WGS sequence"/>
</dbReference>
<reference evidence="3" key="1">
    <citation type="submission" date="2021-10" db="EMBL/GenBank/DDBJ databases">
        <authorList>
            <person name="Dean J.D."/>
            <person name="Kim M.K."/>
            <person name="Newey C.N."/>
            <person name="Stoker T.S."/>
            <person name="Thompson D.W."/>
            <person name="Grose J.H."/>
        </authorList>
    </citation>
    <scope>NUCLEOTIDE SEQUENCE</scope>
    <source>
        <strain evidence="3">BT178</strain>
    </source>
</reference>
<accession>A0ABS8AP66</accession>
<evidence type="ECO:0000256" key="1">
    <source>
        <dbReference type="ARBA" id="ARBA00022676"/>
    </source>
</evidence>
<protein>
    <submittedName>
        <fullName evidence="3">Alpha-1,2-fucosyltransferase</fullName>
    </submittedName>
</protein>
<proteinExistence type="predicted"/>
<name>A0ABS8AP66_9BACT</name>
<evidence type="ECO:0000313" key="4">
    <source>
        <dbReference type="Proteomes" id="UP001165296"/>
    </source>
</evidence>
<dbReference type="RefSeq" id="WP_226174519.1">
    <property type="nucleotide sequence ID" value="NZ_JAJADR010000002.1"/>
</dbReference>
<dbReference type="Gene3D" id="3.40.50.11350">
    <property type="match status" value="1"/>
</dbReference>
<gene>
    <name evidence="3" type="ORF">LGH74_08390</name>
</gene>
<sequence length="291" mass="32645">MVILVKRTGQLGNRLFLFAHFLANAAEYGYELANPSFGGYAPFFEATATGNFGGLPVRLHAFRQPRLDRMLDLVQHPRAFGLLQSASRLLPRRPALLTDQPGQDYDLNQPAYLDAARRGLVLAHGWQFRDKRNFSRHGALLRQLFAPIAPHRTAVATLLGHLRQSAEVVVGVHIRRGDYATYNNGAYFYDNATYARAMRALKEQLPAQQQVVFLLCSNEELNLADFTGLQVQPATGHFVEDLYALAACDYVLGPPSSYSMWASFYGQVPLLHLERPEQAVALHDFQVFLDQ</sequence>
<evidence type="ECO:0000313" key="3">
    <source>
        <dbReference type="EMBL" id="MCB2407993.1"/>
    </source>
</evidence>
<organism evidence="3 4">
    <name type="scientific">Hymenobacter lucidus</name>
    <dbReference type="NCBI Taxonomy" id="2880930"/>
    <lineage>
        <taxon>Bacteria</taxon>
        <taxon>Pseudomonadati</taxon>
        <taxon>Bacteroidota</taxon>
        <taxon>Cytophagia</taxon>
        <taxon>Cytophagales</taxon>
        <taxon>Hymenobacteraceae</taxon>
        <taxon>Hymenobacter</taxon>
    </lineage>
</organism>